<evidence type="ECO:0000313" key="4">
    <source>
        <dbReference type="Proteomes" id="UP000054053"/>
    </source>
</evidence>
<feature type="compositionally biased region" description="Basic and acidic residues" evidence="1">
    <location>
        <begin position="107"/>
        <end position="116"/>
    </location>
</feature>
<feature type="domain" description="Exocyst component Exo84 C-terminal" evidence="2">
    <location>
        <begin position="1"/>
        <end position="49"/>
    </location>
</feature>
<gene>
    <name evidence="3" type="ORF">UVI_02057760</name>
</gene>
<evidence type="ECO:0000259" key="2">
    <source>
        <dbReference type="Pfam" id="PF16528"/>
    </source>
</evidence>
<feature type="compositionally biased region" description="Polar residues" evidence="1">
    <location>
        <begin position="67"/>
        <end position="79"/>
    </location>
</feature>
<name>A0A1B5L072_USTVR</name>
<dbReference type="SUPFAM" id="SSF74788">
    <property type="entry name" value="Cullin repeat-like"/>
    <property type="match status" value="1"/>
</dbReference>
<dbReference type="InterPro" id="IPR016159">
    <property type="entry name" value="Cullin_repeat-like_dom_sf"/>
</dbReference>
<organism evidence="3 4">
    <name type="scientific">Ustilaginoidea virens</name>
    <name type="common">Rice false smut fungus</name>
    <name type="synonym">Villosiclava virens</name>
    <dbReference type="NCBI Taxonomy" id="1159556"/>
    <lineage>
        <taxon>Eukaryota</taxon>
        <taxon>Fungi</taxon>
        <taxon>Dikarya</taxon>
        <taxon>Ascomycota</taxon>
        <taxon>Pezizomycotina</taxon>
        <taxon>Sordariomycetes</taxon>
        <taxon>Hypocreomycetidae</taxon>
        <taxon>Hypocreales</taxon>
        <taxon>Clavicipitaceae</taxon>
        <taxon>Ustilaginoidea</taxon>
    </lineage>
</organism>
<evidence type="ECO:0000256" key="1">
    <source>
        <dbReference type="SAM" id="MobiDB-lite"/>
    </source>
</evidence>
<proteinExistence type="predicted"/>
<reference evidence="4" key="1">
    <citation type="journal article" date="2016" name="Genome Announc.">
        <title>Genome sequence of Ustilaginoidea virens IPU010, a rice pathogenic fungus causing false smut.</title>
        <authorList>
            <person name="Kumagai T."/>
            <person name="Ishii T."/>
            <person name="Terai G."/>
            <person name="Umemura M."/>
            <person name="Machida M."/>
            <person name="Asai K."/>
        </authorList>
    </citation>
    <scope>NUCLEOTIDE SEQUENCE [LARGE SCALE GENOMIC DNA]</scope>
    <source>
        <strain evidence="4">IPU010</strain>
    </source>
</reference>
<dbReference type="EMBL" id="BBTG02000053">
    <property type="protein sequence ID" value="GAO16777.1"/>
    <property type="molecule type" value="Genomic_DNA"/>
</dbReference>
<evidence type="ECO:0000313" key="3">
    <source>
        <dbReference type="EMBL" id="GAO16777.1"/>
    </source>
</evidence>
<dbReference type="InterPro" id="IPR042560">
    <property type="entry name" value="Exo84_C_2"/>
</dbReference>
<sequence>MSACVKWAKEEVEAFNKILSRQLSSTERGGPVWTQCMERAKEHARKLSDSILSGREAGESWTRRKQSGAQEALHNQPSVVESGVGESGLLAPPDDQVPGTYYLVPVEIDRSMPRDEDRDDDGVPDSVRSKVDDMTGAFEVGGTGPRGYGSAQLVGVWFLPARQDD</sequence>
<feature type="region of interest" description="Disordered" evidence="1">
    <location>
        <begin position="44"/>
        <end position="145"/>
    </location>
</feature>
<dbReference type="InterPro" id="IPR032403">
    <property type="entry name" value="Exo84_C"/>
</dbReference>
<dbReference type="AlphaFoldDB" id="A0A1B5L072"/>
<comment type="caution">
    <text evidence="3">The sequence shown here is derived from an EMBL/GenBank/DDBJ whole genome shotgun (WGS) entry which is preliminary data.</text>
</comment>
<dbReference type="Proteomes" id="UP000054053">
    <property type="component" value="Unassembled WGS sequence"/>
</dbReference>
<dbReference type="Pfam" id="PF16528">
    <property type="entry name" value="Exo84_C"/>
    <property type="match status" value="1"/>
</dbReference>
<protein>
    <recommendedName>
        <fullName evidence="2">Exocyst component Exo84 C-terminal domain-containing protein</fullName>
    </recommendedName>
</protein>
<dbReference type="Gene3D" id="1.20.58.1220">
    <property type="entry name" value="Exo84p, C-terminal helical domain"/>
    <property type="match status" value="1"/>
</dbReference>
<accession>A0A1B5L072</accession>